<keyword evidence="5 6" id="KW-0472">Membrane</keyword>
<feature type="domain" description="Major facilitator superfamily (MFS) profile" evidence="7">
    <location>
        <begin position="237"/>
        <end position="428"/>
    </location>
</feature>
<keyword evidence="4 6" id="KW-1133">Transmembrane helix</keyword>
<evidence type="ECO:0000259" key="7">
    <source>
        <dbReference type="PROSITE" id="PS50850"/>
    </source>
</evidence>
<feature type="transmembrane region" description="Helical" evidence="6">
    <location>
        <begin position="271"/>
        <end position="290"/>
    </location>
</feature>
<proteinExistence type="predicted"/>
<dbReference type="RefSeq" id="WP_306052028.1">
    <property type="nucleotide sequence ID" value="NZ_CP120997.1"/>
</dbReference>
<dbReference type="PANTHER" id="PTHR23513:SF6">
    <property type="entry name" value="MAJOR FACILITATOR SUPERFAMILY ASSOCIATED DOMAIN-CONTAINING PROTEIN"/>
    <property type="match status" value="1"/>
</dbReference>
<feature type="transmembrane region" description="Helical" evidence="6">
    <location>
        <begin position="302"/>
        <end position="319"/>
    </location>
</feature>
<evidence type="ECO:0000256" key="1">
    <source>
        <dbReference type="ARBA" id="ARBA00004651"/>
    </source>
</evidence>
<keyword evidence="9" id="KW-1185">Reference proteome</keyword>
<name>A0ABY9HEP0_9ACTN</name>
<feature type="transmembrane region" description="Helical" evidence="6">
    <location>
        <begin position="117"/>
        <end position="145"/>
    </location>
</feature>
<feature type="transmembrane region" description="Helical" evidence="6">
    <location>
        <begin position="27"/>
        <end position="52"/>
    </location>
</feature>
<evidence type="ECO:0000256" key="6">
    <source>
        <dbReference type="SAM" id="Phobius"/>
    </source>
</evidence>
<feature type="transmembrane region" description="Helical" evidence="6">
    <location>
        <begin position="325"/>
        <end position="345"/>
    </location>
</feature>
<keyword evidence="2" id="KW-1003">Cell membrane</keyword>
<evidence type="ECO:0000256" key="2">
    <source>
        <dbReference type="ARBA" id="ARBA00022475"/>
    </source>
</evidence>
<feature type="transmembrane region" description="Helical" evidence="6">
    <location>
        <begin position="393"/>
        <end position="411"/>
    </location>
</feature>
<sequence>MTATTEEGSEPDVDEVSRRAKRYFNRLWAGEAASAFGTRISHVALPLIAVVVLHAPAWQVGLLTAAEGFCYLGFGLHAGAWVDRWRRRPILIAASLLRCVLVALIPIAAALDLLSLGLLVAVAFGVSALTMFFDLALFAFVPLVLDRTQLNWGNARLNGTDSVAQVAGPTVASVLIGVLTAPYAMAVDAVTYLASALGALLVPVPEARRTAEPGTSRRPIRLDILEGLRFLKGEKLLLILAGVSASYNFFATGTTAVLVPHLVHEAGLGTTGVSIVFAVSGIGGVIGAALTGRLADRSPATALWAFPTACLFGGLLLPWGDGWVAGLLAGVGGTFTGMGIVVYNTTATSLRQSRTPPEMLGRLRSALRTTAWSGATLGALAGGALASAASPKLALVIGSIGGLLVFLAAGLTPLRTVTRADAEAARPS</sequence>
<evidence type="ECO:0000313" key="9">
    <source>
        <dbReference type="Proteomes" id="UP001239522"/>
    </source>
</evidence>
<protein>
    <submittedName>
        <fullName evidence="8">MFS transporter</fullName>
    </submittedName>
</protein>
<reference evidence="8 9" key="1">
    <citation type="submission" date="2023-03" db="EMBL/GenBank/DDBJ databases">
        <title>Isolation and description of six Streptomyces strains from soil environments, able to metabolize different microbial glucans.</title>
        <authorList>
            <person name="Widen T."/>
            <person name="Larsbrink J."/>
        </authorList>
    </citation>
    <scope>NUCLEOTIDE SEQUENCE [LARGE SCALE GENOMIC DNA]</scope>
    <source>
        <strain evidence="8 9">Mut1</strain>
    </source>
</reference>
<evidence type="ECO:0000256" key="5">
    <source>
        <dbReference type="ARBA" id="ARBA00023136"/>
    </source>
</evidence>
<evidence type="ECO:0000256" key="3">
    <source>
        <dbReference type="ARBA" id="ARBA00022692"/>
    </source>
</evidence>
<accession>A0ABY9HEP0</accession>
<dbReference type="PANTHER" id="PTHR23513">
    <property type="entry name" value="INTEGRAL MEMBRANE EFFLUX PROTEIN-RELATED"/>
    <property type="match status" value="1"/>
</dbReference>
<keyword evidence="3 6" id="KW-0812">Transmembrane</keyword>
<comment type="subcellular location">
    <subcellularLocation>
        <location evidence="1">Cell membrane</location>
        <topology evidence="1">Multi-pass membrane protein</topology>
    </subcellularLocation>
</comment>
<dbReference type="Proteomes" id="UP001239522">
    <property type="component" value="Chromosome"/>
</dbReference>
<evidence type="ECO:0000313" key="8">
    <source>
        <dbReference type="EMBL" id="WLQ32824.1"/>
    </source>
</evidence>
<dbReference type="InterPro" id="IPR020846">
    <property type="entry name" value="MFS_dom"/>
</dbReference>
<feature type="transmembrane region" description="Helical" evidence="6">
    <location>
        <begin position="90"/>
        <end position="111"/>
    </location>
</feature>
<feature type="transmembrane region" description="Helical" evidence="6">
    <location>
        <begin position="58"/>
        <end position="78"/>
    </location>
</feature>
<dbReference type="InterPro" id="IPR036259">
    <property type="entry name" value="MFS_trans_sf"/>
</dbReference>
<dbReference type="PROSITE" id="PS50850">
    <property type="entry name" value="MFS"/>
    <property type="match status" value="1"/>
</dbReference>
<dbReference type="SUPFAM" id="SSF103473">
    <property type="entry name" value="MFS general substrate transporter"/>
    <property type="match status" value="1"/>
</dbReference>
<dbReference type="InterPro" id="IPR011701">
    <property type="entry name" value="MFS"/>
</dbReference>
<evidence type="ECO:0000256" key="4">
    <source>
        <dbReference type="ARBA" id="ARBA00022989"/>
    </source>
</evidence>
<feature type="transmembrane region" description="Helical" evidence="6">
    <location>
        <begin position="236"/>
        <end position="259"/>
    </location>
</feature>
<dbReference type="Pfam" id="PF07690">
    <property type="entry name" value="MFS_1"/>
    <property type="match status" value="1"/>
</dbReference>
<organism evidence="8 9">
    <name type="scientific">Streptomyces castrisilvae</name>
    <dbReference type="NCBI Taxonomy" id="3033811"/>
    <lineage>
        <taxon>Bacteria</taxon>
        <taxon>Bacillati</taxon>
        <taxon>Actinomycetota</taxon>
        <taxon>Actinomycetes</taxon>
        <taxon>Kitasatosporales</taxon>
        <taxon>Streptomycetaceae</taxon>
        <taxon>Streptomyces</taxon>
    </lineage>
</organism>
<gene>
    <name evidence="8" type="ORF">P8A18_04880</name>
</gene>
<dbReference type="EMBL" id="CP120997">
    <property type="protein sequence ID" value="WLQ32824.1"/>
    <property type="molecule type" value="Genomic_DNA"/>
</dbReference>
<dbReference type="CDD" id="cd06173">
    <property type="entry name" value="MFS_MefA_like"/>
    <property type="match status" value="1"/>
</dbReference>
<feature type="transmembrane region" description="Helical" evidence="6">
    <location>
        <begin position="366"/>
        <end position="387"/>
    </location>
</feature>
<dbReference type="Gene3D" id="1.20.1250.20">
    <property type="entry name" value="MFS general substrate transporter like domains"/>
    <property type="match status" value="1"/>
</dbReference>